<organism evidence="2 3">
    <name type="scientific">Panagrolaimus davidi</name>
    <dbReference type="NCBI Taxonomy" id="227884"/>
    <lineage>
        <taxon>Eukaryota</taxon>
        <taxon>Metazoa</taxon>
        <taxon>Ecdysozoa</taxon>
        <taxon>Nematoda</taxon>
        <taxon>Chromadorea</taxon>
        <taxon>Rhabditida</taxon>
        <taxon>Tylenchina</taxon>
        <taxon>Panagrolaimomorpha</taxon>
        <taxon>Panagrolaimoidea</taxon>
        <taxon>Panagrolaimidae</taxon>
        <taxon>Panagrolaimus</taxon>
    </lineage>
</organism>
<dbReference type="Pfam" id="PF10318">
    <property type="entry name" value="7TM_GPCR_Srh"/>
    <property type="match status" value="1"/>
</dbReference>
<dbReference type="InterPro" id="IPR019422">
    <property type="entry name" value="7TM_GPCR_serpentine_rcpt_Srh"/>
</dbReference>
<dbReference type="Proteomes" id="UP000887578">
    <property type="component" value="Unplaced"/>
</dbReference>
<feature type="transmembrane region" description="Helical" evidence="1">
    <location>
        <begin position="179"/>
        <end position="202"/>
    </location>
</feature>
<keyword evidence="1" id="KW-0812">Transmembrane</keyword>
<accession>A0A914QGQ2</accession>
<proteinExistence type="predicted"/>
<keyword evidence="2" id="KW-1185">Reference proteome</keyword>
<feature type="transmembrane region" description="Helical" evidence="1">
    <location>
        <begin position="29"/>
        <end position="51"/>
    </location>
</feature>
<evidence type="ECO:0000313" key="2">
    <source>
        <dbReference type="Proteomes" id="UP000887578"/>
    </source>
</evidence>
<sequence>MIDCIVGMSAERYFADETIKIGRPIIPSVIFSVLSGTSFAYLIFGIIALHFESIRDLLILRETQAKTFLAEHLKGSLDLINPASILIIRPDIPVNDFALGFAVFVIFVFSRYIFAAIFLILNAIQPQMTESSISEKQRQNNKVILRCIFAQFVGFCLLATLPSFIIVMNFYFRSKPNCINALCFLFMNCFSLYDIIVTVICIKSYRLFVIQIGDYILSFWSNQKLNTVIPKSPIFTTNVDHNNIDPTKPKPIVYGKTVYCRIKC</sequence>
<dbReference type="AlphaFoldDB" id="A0A914QGQ2"/>
<reference evidence="3" key="1">
    <citation type="submission" date="2022-11" db="UniProtKB">
        <authorList>
            <consortium name="WormBaseParasite"/>
        </authorList>
    </citation>
    <scope>IDENTIFICATION</scope>
</reference>
<keyword evidence="1" id="KW-1133">Transmembrane helix</keyword>
<name>A0A914QGQ2_9BILA</name>
<evidence type="ECO:0000313" key="3">
    <source>
        <dbReference type="WBParaSite" id="PDA_v2.g30601.t1"/>
    </source>
</evidence>
<feature type="transmembrane region" description="Helical" evidence="1">
    <location>
        <begin position="97"/>
        <end position="122"/>
    </location>
</feature>
<protein>
    <submittedName>
        <fullName evidence="3">Uncharacterized protein</fullName>
    </submittedName>
</protein>
<dbReference type="WBParaSite" id="PDA_v2.g30601.t1">
    <property type="protein sequence ID" value="PDA_v2.g30601.t1"/>
    <property type="gene ID" value="PDA_v2.g30601"/>
</dbReference>
<feature type="transmembrane region" description="Helical" evidence="1">
    <location>
        <begin position="143"/>
        <end position="167"/>
    </location>
</feature>
<evidence type="ECO:0000256" key="1">
    <source>
        <dbReference type="SAM" id="Phobius"/>
    </source>
</evidence>
<keyword evidence="1" id="KW-0472">Membrane</keyword>